<evidence type="ECO:0000256" key="1">
    <source>
        <dbReference type="SAM" id="Phobius"/>
    </source>
</evidence>
<sequence length="165" mass="19052">MANPNKRIMNKKSKQASISSILNFFFFYIMEYFVAVDNETPLGVFTSIEQCEETMKQYPGLHYVVFKYTCPADAENTDVVYLIPSLTLHTPMFVDHCPNRTKQARHVLKKINLVFEEESIENWKVSVNTVFPHVHNRLSAPKFSIDEANEAVEKFLIQAGRLMSL</sequence>
<feature type="transmembrane region" description="Helical" evidence="1">
    <location>
        <begin position="16"/>
        <end position="35"/>
    </location>
</feature>
<dbReference type="Proteomes" id="UP000501465">
    <property type="component" value="Segment"/>
</dbReference>
<organismHost>
    <name type="scientific">Phacochoerus africanus</name>
    <name type="common">Warthog</name>
    <dbReference type="NCBI Taxonomy" id="41426"/>
</organismHost>
<keyword evidence="1" id="KW-1133">Transmembrane helix</keyword>
<dbReference type="Proteomes" id="UP000266411">
    <property type="component" value="Segment"/>
</dbReference>
<evidence type="ECO:0000313" key="27">
    <source>
        <dbReference type="Proteomes" id="UP000427047"/>
    </source>
</evidence>
<dbReference type="Proteomes" id="UP000503066">
    <property type="component" value="Genome"/>
</dbReference>
<organismHost>
    <name type="scientific">Ornithodoros moubata</name>
    <name type="common">Soft tick</name>
    <name type="synonym">Argasid tick</name>
    <dbReference type="NCBI Taxonomy" id="6938"/>
</organismHost>
<evidence type="ECO:0000313" key="7">
    <source>
        <dbReference type="EMBL" id="QGM12708.2"/>
    </source>
</evidence>
<dbReference type="EMBL" id="MN270977">
    <property type="protein sequence ID" value="QIM08585.1"/>
    <property type="molecule type" value="Genomic_DNA"/>
</dbReference>
<dbReference type="EMBL" id="KM102979">
    <property type="protein sequence ID" value="AJZ77149.1"/>
    <property type="molecule type" value="Genomic_DNA"/>
</dbReference>
<dbReference type="Proteomes" id="UP000501683">
    <property type="component" value="Segment"/>
</dbReference>
<evidence type="ECO:0000313" key="15">
    <source>
        <dbReference type="EMBL" id="QIM08119.1"/>
    </source>
</evidence>
<organism evidence="3 23">
    <name type="scientific">African swine fever virus</name>
    <name type="common">ASFV</name>
    <dbReference type="NCBI Taxonomy" id="10497"/>
    <lineage>
        <taxon>Viruses</taxon>
        <taxon>Varidnaviria</taxon>
        <taxon>Bamfordvirae</taxon>
        <taxon>Nucleocytoviricota</taxon>
        <taxon>Pokkesviricetes</taxon>
        <taxon>Asfuvirales</taxon>
        <taxon>Asfarviridae</taxon>
        <taxon>Asfivirus</taxon>
        <taxon>Asfivirus haemorrhagiae</taxon>
    </lineage>
</organism>
<dbReference type="Proteomes" id="UP000241813">
    <property type="component" value="Segment"/>
</dbReference>
<evidence type="ECO:0000313" key="13">
    <source>
        <dbReference type="EMBL" id="QIM07651.1"/>
    </source>
</evidence>
<reference evidence="28 30" key="8">
    <citation type="journal article" date="2020" name="Transbound. Emerg. Dis.">
        <title>The evolution of African swine fever virus in Sardinia (1978 to 2014) as revealed by whole genome sequencing and comparative analysis.</title>
        <authorList>
            <person name="Torresi C."/>
            <person name="Fiori M."/>
            <person name="Bertolotti L."/>
            <person name="Floris M."/>
            <person name="Colitti B."/>
            <person name="Giammarioli M."/>
            <person name="Dei Giudici S."/>
            <person name="Oggiano A."/>
            <person name="Malmberg M."/>
            <person name="De Mia G.M."/>
            <person name="Belak S."/>
            <person name="Granberg F."/>
        </authorList>
    </citation>
    <scope>NUCLEOTIDE SEQUENCE [LARGE SCALE GENOMIC DNA]</scope>
    <source>
        <strain evidence="11">139/Nu/1981</strain>
        <strain evidence="12">140/Or/1985</strain>
        <strain evidence="14">141/Nu/1990</strain>
        <strain evidence="15">142/Nu/1995</strain>
        <strain evidence="20">22653/Ca/2014</strain>
        <strain evidence="17">26/Ss/2004</strain>
        <strain evidence="9">56/Ca/1978</strain>
        <strain evidence="10">57/Ca/1979</strain>
        <strain evidence="16">60/Nu/1997</strain>
        <strain evidence="18">72407/Ss/2005</strain>
        <strain evidence="13">85/Ca/1985</strain>
        <strain evidence="19">97/Ot/2012</strain>
    </source>
</reference>
<reference evidence="8" key="7">
    <citation type="journal article" date="2020" name="Microbiol. Resour. Announc.">
        <title>Coding-Complete Genome Sequence of an African Swine Fever Virus Strain Liv13/33 Isolate from Experimental Transmission between Pigs and Ornithodoros moubata Ticks.</title>
        <authorList>
            <person name="Chastagner A."/>
            <person name="Pereira de Oliveira R."/>
            <person name="Hutet E."/>
            <person name="Le Dimna M."/>
            <person name="Paboeuf F."/>
            <person name="Lucas P."/>
            <person name="Blanchard Y."/>
            <person name="Dixon L."/>
            <person name="Vial L."/>
            <person name="Le Potier M.F."/>
        </authorList>
    </citation>
    <scope>NUCLEOTIDE SEQUENCE</scope>
    <source>
        <strain evidence="8">Liv13/33</strain>
    </source>
</reference>
<reference evidence="29" key="10">
    <citation type="submission" date="2020-01" db="EMBL/GenBank/DDBJ databases">
        <authorList>
            <person name="Chastagner A."/>
            <person name="Le Potier M.-F."/>
            <person name="Pereira de Oliveira R."/>
        </authorList>
    </citation>
    <scope>NUCLEOTIDE SEQUENCE [LARGE SCALE GENOMIC DNA]</scope>
    <source>
        <strain evidence="29">Liv13/33</strain>
    </source>
</reference>
<reference evidence="5 26" key="3">
    <citation type="journal article" date="2015" name="PLoS ONE">
        <title>Genome Sequence of African Swine Fever Virus BA71, the Virulent Parental Strain of the Nonpathogenic and Tissue-Culture Adapted BA71V.</title>
        <authorList>
            <person name="Rodriguez J.M."/>
            <person name="Moreno L.T."/>
            <person name="Alejo A."/>
            <person name="Lacasta A."/>
            <person name="Rodriguez F."/>
            <person name="Salas M.L."/>
        </authorList>
    </citation>
    <scope>NUCLEOTIDE SEQUENCE [LARGE SCALE GENOMIC DNA]</scope>
    <source>
        <strain evidence="5 26">BA71</strain>
    </source>
</reference>
<evidence type="ECO:0000313" key="29">
    <source>
        <dbReference type="Proteomes" id="UP000500872"/>
    </source>
</evidence>
<dbReference type="Proteomes" id="UP000427047">
    <property type="component" value="Segment"/>
</dbReference>
<dbReference type="Proteomes" id="UP000500872">
    <property type="component" value="Segment"/>
</dbReference>
<dbReference type="Proteomes" id="UP000502933">
    <property type="component" value="Segment"/>
</dbReference>
<keyword evidence="1" id="KW-0812">Transmembrane</keyword>
<dbReference type="EMBL" id="MN270976">
    <property type="protein sequence ID" value="QIM08352.1"/>
    <property type="molecule type" value="Genomic_DNA"/>
</dbReference>
<reference evidence="6" key="4">
    <citation type="journal article" date="2016" name="Genome Announc.">
        <title>Complete genome sequence of an African swine fever virus isolate from Sardinia, Italy.</title>
        <authorList>
            <person name="Granberg F."/>
            <person name="Torresi C."/>
            <person name="Oggiano A."/>
            <person name="Malmberg M."/>
            <person name="Iscaro C."/>
            <person name="De Mia G.M."/>
            <person name="Sandor B."/>
        </authorList>
    </citation>
    <scope>NUCLEOTIDE SEQUENCE [LARGE SCALE GENOMIC DNA]</scope>
    <source>
        <strain evidence="6">47/Ss/2008</strain>
    </source>
</reference>
<evidence type="ECO:0000313" key="19">
    <source>
        <dbReference type="EMBL" id="QIM09051.1"/>
    </source>
</evidence>
<dbReference type="Proteomes" id="UP000594644">
    <property type="component" value="Segment"/>
</dbReference>
<organismHost>
    <name type="scientific">Sus scrofa</name>
    <name type="common">Pig</name>
    <dbReference type="NCBI Taxonomy" id="9823"/>
</organismHost>
<protein>
    <submittedName>
        <fullName evidence="3 4">F165R</fullName>
    </submittedName>
</protein>
<evidence type="ECO:0000313" key="21">
    <source>
        <dbReference type="EMBL" id="QPL11766.1"/>
    </source>
</evidence>
<proteinExistence type="predicted"/>
<evidence type="ECO:0000313" key="11">
    <source>
        <dbReference type="EMBL" id="QIM07183.1"/>
    </source>
</evidence>
<gene>
    <name evidence="6" type="ORF">AFSV47Ss_0072</name>
    <name evidence="2 3" type="ORF">F165R</name>
</gene>
<organismHost>
    <name type="scientific">Phacochoerus aethiopicus</name>
    <name type="common">Warthog</name>
    <dbReference type="NCBI Taxonomy" id="85517"/>
</organismHost>
<dbReference type="EMBL" id="MN270978">
    <property type="protein sequence ID" value="QIM08818.1"/>
    <property type="molecule type" value="Genomic_DNA"/>
</dbReference>
<dbReference type="EMBL" id="MN270970">
    <property type="protein sequence ID" value="QIM06948.1"/>
    <property type="molecule type" value="Genomic_DNA"/>
</dbReference>
<reference evidence="4" key="5">
    <citation type="journal article" date="2016" name="Virol Rep">
        <title>Genomic analysis of Sardinian 26544/OG10 isolate of African swine fever virus.</title>
        <authorList>
            <person name="Bacciu D."/>
            <person name="Deligios M."/>
            <person name="Sanna G."/>
            <person name="Paola Madrau M."/>
            <person name="Luisa Sanna M."/>
            <person name="Dei Giudici S."/>
            <person name="Oggiano A."/>
        </authorList>
    </citation>
    <scope>NUCLEOTIDE SEQUENCE</scope>
    <source>
        <strain evidence="4">26544/OG10</strain>
    </source>
</reference>
<dbReference type="Proteomes" id="UP000501990">
    <property type="component" value="Segment"/>
</dbReference>
<dbReference type="EMBL" id="MT932579">
    <property type="protein sequence ID" value="QPL11983.1"/>
    <property type="molecule type" value="Genomic_DNA"/>
</dbReference>
<evidence type="ECO:0000313" key="20">
    <source>
        <dbReference type="EMBL" id="QIM09284.1"/>
    </source>
</evidence>
<dbReference type="EMBL" id="KM262845">
    <property type="protein sequence ID" value="AIY22396.1"/>
    <property type="molecule type" value="Genomic_DNA"/>
</dbReference>
<dbReference type="Proteomes" id="UP000501235">
    <property type="component" value="Segment"/>
</dbReference>
<reference evidence="7 27" key="6">
    <citation type="submission" date="2019-08" db="EMBL/GenBank/DDBJ databases">
        <authorList>
            <person name="Ndlovu S.S."/>
        </authorList>
    </citation>
    <scope>NUCLEOTIDE SEQUENCE [LARGE SCALE GENOMIC DNA]</scope>
    <source>
        <strain evidence="7">LIV_5_40</strain>
    </source>
</reference>
<evidence type="ECO:0000313" key="24">
    <source>
        <dbReference type="Proteomes" id="UP000117635"/>
    </source>
</evidence>
<reference evidence="21" key="9">
    <citation type="journal article" date="2020" name="Vaccines (Basel)">
        <title>African Swine Fever Circulation among Free-Ranging Pigs in Sardinia: Data from the Eradication Program.</title>
        <authorList>
            <person name="Franzoni G."/>
            <person name="Dei Giudici S."/>
            <person name="Loi F."/>
            <person name="Sanna D."/>
            <person name="Floris M."/>
            <person name="Fiori M."/>
            <person name="Sanna M.L."/>
            <person name="Madrau P."/>
            <person name="Scarpa F."/>
            <person name="Zinellu S."/>
            <person name="Giammarioli M."/>
            <person name="Cappai S."/>
            <person name="De Mia G.M."/>
            <person name="Laddomada A."/>
            <person name="Rolesu S."/>
            <person name="Oggiano A."/>
        </authorList>
    </citation>
    <scope>NUCLEOTIDE SEQUENCE [LARGE SCALE GENOMIC DNA]</scope>
    <source>
        <strain evidence="21">103917/18</strain>
        <strain evidence="22">55234/18</strain>
    </source>
</reference>
<accession>A0A0A1E3H5</accession>
<evidence type="ECO:0000313" key="4">
    <source>
        <dbReference type="EMBL" id="AJZ77149.1"/>
    </source>
</evidence>
<evidence type="ECO:0000313" key="26">
    <source>
        <dbReference type="Proteomes" id="UP000241813"/>
    </source>
</evidence>
<evidence type="ECO:0000313" key="9">
    <source>
        <dbReference type="EMBL" id="QIM06713.1"/>
    </source>
</evidence>
<evidence type="ECO:0000313" key="6">
    <source>
        <dbReference type="EMBL" id="AOO54377.1"/>
    </source>
</evidence>
<evidence type="ECO:0000313" key="22">
    <source>
        <dbReference type="EMBL" id="QPL11983.1"/>
    </source>
</evidence>
<evidence type="ECO:0000313" key="8">
    <source>
        <dbReference type="EMBL" id="QID21206.1"/>
    </source>
</evidence>
<dbReference type="Proteomes" id="UP000500898">
    <property type="component" value="Segment"/>
</dbReference>
<organismHost>
    <name type="scientific">Potamochoerus larvatus</name>
    <name type="common">Bushpig</name>
    <dbReference type="NCBI Taxonomy" id="273792"/>
</organismHost>
<evidence type="ECO:0000313" key="30">
    <source>
        <dbReference type="Proteomes" id="UP000500898"/>
    </source>
</evidence>
<dbReference type="Proteomes" id="UP000502885">
    <property type="component" value="Segment"/>
</dbReference>
<dbReference type="Proteomes" id="UP000117635">
    <property type="component" value="Segment"/>
</dbReference>
<dbReference type="EMBL" id="MN270972">
    <property type="protein sequence ID" value="QIM07418.1"/>
    <property type="molecule type" value="Genomic_DNA"/>
</dbReference>
<dbReference type="EMBL" id="MN270974">
    <property type="protein sequence ID" value="QIM07884.1"/>
    <property type="molecule type" value="Genomic_DNA"/>
</dbReference>
<dbReference type="KEGG" id="vg:22220428"/>
<evidence type="ECO:0000313" key="14">
    <source>
        <dbReference type="EMBL" id="QIM07884.1"/>
    </source>
</evidence>
<dbReference type="EMBL" id="MN270971">
    <property type="protein sequence ID" value="QIM07183.1"/>
    <property type="molecule type" value="Genomic_DNA"/>
</dbReference>
<keyword evidence="1" id="KW-0472">Membrane</keyword>
<dbReference type="Proteomes" id="UP000594565">
    <property type="component" value="Segment"/>
</dbReference>
<name>A0A0A1E3H5_ASF</name>
<dbReference type="EMBL" id="MN318203">
    <property type="protein sequence ID" value="QGM12708.2"/>
    <property type="molecule type" value="Genomic_DNA"/>
</dbReference>
<dbReference type="EMBL" id="KX354450">
    <property type="protein sequence ID" value="AOO54377.1"/>
    <property type="molecule type" value="Genomic_DNA"/>
</dbReference>
<dbReference type="EMBL" id="KM262844">
    <property type="protein sequence ID" value="AIY22237.1"/>
    <property type="molecule type" value="Genomic_DNA"/>
</dbReference>
<evidence type="ECO:0000313" key="10">
    <source>
        <dbReference type="EMBL" id="QIM06948.1"/>
    </source>
</evidence>
<evidence type="ECO:0000313" key="5">
    <source>
        <dbReference type="EMBL" id="AKO62728.1"/>
    </source>
</evidence>
<dbReference type="Proteomes" id="UP000142390">
    <property type="component" value="Segment"/>
</dbReference>
<dbReference type="EMBL" id="KP055815">
    <property type="protein sequence ID" value="AKO62728.1"/>
    <property type="molecule type" value="Genomic_DNA"/>
</dbReference>
<dbReference type="Proteomes" id="UP000501487">
    <property type="component" value="Segment"/>
</dbReference>
<evidence type="ECO:0000313" key="12">
    <source>
        <dbReference type="EMBL" id="QIM07418.1"/>
    </source>
</evidence>
<evidence type="ECO:0000313" key="18">
    <source>
        <dbReference type="EMBL" id="QIM08818.1"/>
    </source>
</evidence>
<dbReference type="EMBL" id="MN270980">
    <property type="protein sequence ID" value="QIM09284.1"/>
    <property type="molecule type" value="Genomic_DNA"/>
</dbReference>
<dbReference type="EMBL" id="MT932578">
    <property type="protein sequence ID" value="QPL11766.1"/>
    <property type="molecule type" value="Genomic_DNA"/>
</dbReference>
<evidence type="ECO:0000313" key="17">
    <source>
        <dbReference type="EMBL" id="QIM08585.1"/>
    </source>
</evidence>
<reference evidence="24" key="1">
    <citation type="submission" date="2014-07" db="EMBL/GenBank/DDBJ databases">
        <title>Complete genome sequence of African Swine Fever Virus strain 26544/OG10 isolated in Sardinia.</title>
        <authorList>
            <person name="Dei Giudici S."/>
            <person name="Bacciu D."/>
            <person name="Sanna G."/>
            <person name="Deligios M."/>
            <person name="Oggiano A."/>
        </authorList>
    </citation>
    <scope>NUCLEOTIDE SEQUENCE [LARGE SCALE GENOMIC DNA]</scope>
</reference>
<dbReference type="Proteomes" id="UP000502695">
    <property type="component" value="Segment"/>
</dbReference>
<evidence type="ECO:0000313" key="23">
    <source>
        <dbReference type="Proteomes" id="UP000110401"/>
    </source>
</evidence>
<evidence type="ECO:0000313" key="25">
    <source>
        <dbReference type="Proteomes" id="UP000142390"/>
    </source>
</evidence>
<reference evidence="23 25" key="2">
    <citation type="journal article" date="2015" name="J. Gen. Virol.">
        <title>Related strains of African swine fever virus with different virulence: genome comparison and analysis.</title>
        <authorList>
            <person name="Portugal R."/>
            <person name="Coelho J."/>
            <person name="Hoper D."/>
            <person name="Little N.S."/>
            <person name="Smithson C."/>
            <person name="Upton C."/>
            <person name="Martins C."/>
            <person name="Leitao A."/>
            <person name="Keil G.M."/>
        </authorList>
    </citation>
    <scope>NUCLEOTIDE SEQUENCE [LARGE SCALE GENOMIC DNA]</scope>
    <source>
        <strain evidence="2">L60</strain>
        <strain evidence="3">NHV</strain>
    </source>
</reference>
<dbReference type="EMBL" id="MN913970">
    <property type="protein sequence ID" value="QID21206.1"/>
    <property type="molecule type" value="Genomic_DNA"/>
</dbReference>
<dbReference type="Proteomes" id="UP000110401">
    <property type="component" value="Segment"/>
</dbReference>
<evidence type="ECO:0000313" key="16">
    <source>
        <dbReference type="EMBL" id="QIM08352.1"/>
    </source>
</evidence>
<dbReference type="EMBL" id="MN270969">
    <property type="protein sequence ID" value="QIM06713.1"/>
    <property type="molecule type" value="Genomic_DNA"/>
</dbReference>
<evidence type="ECO:0000313" key="2">
    <source>
        <dbReference type="EMBL" id="AIY22237.1"/>
    </source>
</evidence>
<organismHost>
    <name type="scientific">Ornithodoros</name>
    <name type="common">relapsing fever ticks</name>
    <dbReference type="NCBI Taxonomy" id="6937"/>
</organismHost>
<dbReference type="EMBL" id="MN270975">
    <property type="protein sequence ID" value="QIM08119.1"/>
    <property type="molecule type" value="Genomic_DNA"/>
</dbReference>
<dbReference type="EMBL" id="MN270979">
    <property type="protein sequence ID" value="QIM09051.1"/>
    <property type="molecule type" value="Genomic_DNA"/>
</dbReference>
<dbReference type="Proteomes" id="UP000500690">
    <property type="component" value="Segment"/>
</dbReference>
<dbReference type="RefSeq" id="NP_042740.1">
    <property type="nucleotide sequence ID" value="NC_001659.2"/>
</dbReference>
<dbReference type="EMBL" id="MN270973">
    <property type="protein sequence ID" value="QIM07651.1"/>
    <property type="molecule type" value="Genomic_DNA"/>
</dbReference>
<evidence type="ECO:0000313" key="3">
    <source>
        <dbReference type="EMBL" id="AIY22396.1"/>
    </source>
</evidence>
<dbReference type="Proteomes" id="UP000503294">
    <property type="component" value="Segment"/>
</dbReference>
<evidence type="ECO:0000313" key="28">
    <source>
        <dbReference type="Proteomes" id="UP000500690"/>
    </source>
</evidence>
<dbReference type="GeneID" id="22220428"/>